<keyword evidence="3 7" id="KW-1133">Transmembrane helix</keyword>
<dbReference type="Gene3D" id="1.20.120.350">
    <property type="entry name" value="Voltage-gated potassium channels. Chain C"/>
    <property type="match status" value="4"/>
</dbReference>
<comment type="caution">
    <text evidence="9">The sequence shown here is derived from an EMBL/GenBank/DDBJ whole genome shotgun (WGS) entry which is preliminary data.</text>
</comment>
<dbReference type="FunFam" id="1.10.287.70:FF:000065">
    <property type="entry name" value="sodium leak channel non-selective protein"/>
    <property type="match status" value="1"/>
</dbReference>
<feature type="transmembrane region" description="Helical" evidence="7">
    <location>
        <begin position="848"/>
        <end position="871"/>
    </location>
</feature>
<evidence type="ECO:0000256" key="2">
    <source>
        <dbReference type="ARBA" id="ARBA00022692"/>
    </source>
</evidence>
<dbReference type="KEGG" id="tng:GSTEN00027904G001"/>
<dbReference type="InterPro" id="IPR005821">
    <property type="entry name" value="Ion_trans_dom"/>
</dbReference>
<feature type="transmembrane region" description="Helical" evidence="7">
    <location>
        <begin position="337"/>
        <end position="360"/>
    </location>
</feature>
<evidence type="ECO:0000259" key="8">
    <source>
        <dbReference type="Pfam" id="PF00520"/>
    </source>
</evidence>
<dbReference type="GO" id="GO:0032230">
    <property type="term" value="P:positive regulation of synaptic transmission, GABAergic"/>
    <property type="evidence" value="ECO:0007669"/>
    <property type="project" value="TreeGrafter"/>
</dbReference>
<dbReference type="PANTHER" id="PTHR46141:SF1">
    <property type="entry name" value="SODIUM LEAK CHANNEL NALCN"/>
    <property type="match status" value="1"/>
</dbReference>
<dbReference type="EMBL" id="CAAE01014990">
    <property type="protein sequence ID" value="CAG07291.1"/>
    <property type="molecule type" value="Genomic_DNA"/>
</dbReference>
<protein>
    <submittedName>
        <fullName evidence="9">(spotted green pufferfish) hypothetical protein</fullName>
    </submittedName>
</protein>
<evidence type="ECO:0000256" key="3">
    <source>
        <dbReference type="ARBA" id="ARBA00022989"/>
    </source>
</evidence>
<keyword evidence="5" id="KW-0175">Coiled coil</keyword>
<feature type="transmembrane region" description="Helical" evidence="7">
    <location>
        <begin position="80"/>
        <end position="101"/>
    </location>
</feature>
<evidence type="ECO:0000256" key="6">
    <source>
        <dbReference type="SAM" id="MobiDB-lite"/>
    </source>
</evidence>
<dbReference type="InterPro" id="IPR027359">
    <property type="entry name" value="Volt_channel_dom_sf"/>
</dbReference>
<feature type="transmembrane region" description="Helical" evidence="7">
    <location>
        <begin position="924"/>
        <end position="947"/>
    </location>
</feature>
<feature type="transmembrane region" description="Helical" evidence="7">
    <location>
        <begin position="121"/>
        <end position="141"/>
    </location>
</feature>
<feature type="transmembrane region" description="Helical" evidence="7">
    <location>
        <begin position="217"/>
        <end position="234"/>
    </location>
</feature>
<proteinExistence type="predicted"/>
<dbReference type="OrthoDB" id="10069766at2759"/>
<feature type="domain" description="Ion transport" evidence="8">
    <location>
        <begin position="430"/>
        <end position="523"/>
    </location>
</feature>
<dbReference type="GO" id="GO:0032224">
    <property type="term" value="P:positive regulation of synaptic transmission, cholinergic"/>
    <property type="evidence" value="ECO:0007669"/>
    <property type="project" value="TreeGrafter"/>
</dbReference>
<dbReference type="FunFam" id="1.20.120.350:FF:000030">
    <property type="entry name" value="sodium leak channel non-selective protein"/>
    <property type="match status" value="1"/>
</dbReference>
<dbReference type="Gene3D" id="1.10.238.10">
    <property type="entry name" value="EF-hand"/>
    <property type="match status" value="1"/>
</dbReference>
<feature type="transmembrane region" description="Helical" evidence="7">
    <location>
        <begin position="953"/>
        <end position="975"/>
    </location>
</feature>
<dbReference type="Gene3D" id="1.10.287.70">
    <property type="match status" value="2"/>
</dbReference>
<organism evidence="9">
    <name type="scientific">Tetraodon nigroviridis</name>
    <name type="common">Spotted green pufferfish</name>
    <name type="synonym">Chelonodon nigroviridis</name>
    <dbReference type="NCBI Taxonomy" id="99883"/>
    <lineage>
        <taxon>Eukaryota</taxon>
        <taxon>Metazoa</taxon>
        <taxon>Chordata</taxon>
        <taxon>Craniata</taxon>
        <taxon>Vertebrata</taxon>
        <taxon>Euteleostomi</taxon>
        <taxon>Actinopterygii</taxon>
        <taxon>Neopterygii</taxon>
        <taxon>Teleostei</taxon>
        <taxon>Neoteleostei</taxon>
        <taxon>Acanthomorphata</taxon>
        <taxon>Eupercaria</taxon>
        <taxon>Tetraodontiformes</taxon>
        <taxon>Tetradontoidea</taxon>
        <taxon>Tetraodontidae</taxon>
        <taxon>Tetraodon</taxon>
    </lineage>
</organism>
<reference evidence="9" key="1">
    <citation type="journal article" date="2004" name="Nature">
        <title>Genome duplication in the teleost fish Tetraodon nigroviridis reveals the early vertebrate proto-karyotype.</title>
        <authorList>
            <person name="Jaillon O."/>
            <person name="Aury J.-M."/>
            <person name="Brunet F."/>
            <person name="Petit J.-L."/>
            <person name="Stange-Thomann N."/>
            <person name="Mauceli E."/>
            <person name="Bouneau L."/>
            <person name="Fischer C."/>
            <person name="Ozouf-Costaz C."/>
            <person name="Bernot A."/>
            <person name="Nicaud S."/>
            <person name="Jaffe D."/>
            <person name="Fisher S."/>
            <person name="Lutfalla G."/>
            <person name="Dossat C."/>
            <person name="Segurens B."/>
            <person name="Dasilva C."/>
            <person name="Salanoubat M."/>
            <person name="Levy M."/>
            <person name="Boudet N."/>
            <person name="Castellano S."/>
            <person name="Anthouard V."/>
            <person name="Jubin C."/>
            <person name="Castelli V."/>
            <person name="Katinka M."/>
            <person name="Vacherie B."/>
            <person name="Biemont C."/>
            <person name="Skalli Z."/>
            <person name="Cattolico L."/>
            <person name="Poulain J."/>
            <person name="De Berardinis V."/>
            <person name="Cruaud C."/>
            <person name="Duprat S."/>
            <person name="Brottier P."/>
            <person name="Coutanceau J.-P."/>
            <person name="Gouzy J."/>
            <person name="Parra G."/>
            <person name="Lardier G."/>
            <person name="Chapple C."/>
            <person name="McKernan K.J."/>
            <person name="McEwan P."/>
            <person name="Bosak S."/>
            <person name="Kellis M."/>
            <person name="Volff J.-N."/>
            <person name="Guigo R."/>
            <person name="Zody M.C."/>
            <person name="Mesirov J."/>
            <person name="Lindblad-Toh K."/>
            <person name="Birren B."/>
            <person name="Nusbaum C."/>
            <person name="Kahn D."/>
            <person name="Robinson-Rechavi M."/>
            <person name="Laudet V."/>
            <person name="Schachter V."/>
            <person name="Quetier F."/>
            <person name="Saurin W."/>
            <person name="Scarpelli C."/>
            <person name="Wincker P."/>
            <person name="Lander E.S."/>
            <person name="Weissenbach J."/>
            <person name="Roest Crollius H."/>
        </authorList>
    </citation>
    <scope>NUCLEOTIDE SEQUENCE [LARGE SCALE GENOMIC DNA]</scope>
</reference>
<evidence type="ECO:0000256" key="5">
    <source>
        <dbReference type="SAM" id="Coils"/>
    </source>
</evidence>
<feature type="region of interest" description="Disordered" evidence="6">
    <location>
        <begin position="1257"/>
        <end position="1318"/>
    </location>
</feature>
<dbReference type="InterPro" id="IPR028823">
    <property type="entry name" value="NALCN"/>
</dbReference>
<feature type="compositionally biased region" description="Polar residues" evidence="6">
    <location>
        <begin position="1259"/>
        <end position="1293"/>
    </location>
</feature>
<evidence type="ECO:0000256" key="1">
    <source>
        <dbReference type="ARBA" id="ARBA00004141"/>
    </source>
</evidence>
<evidence type="ECO:0000256" key="7">
    <source>
        <dbReference type="SAM" id="Phobius"/>
    </source>
</evidence>
<dbReference type="Pfam" id="PF00520">
    <property type="entry name" value="Ion_trans"/>
    <property type="match status" value="4"/>
</dbReference>
<dbReference type="GO" id="GO:0005886">
    <property type="term" value="C:plasma membrane"/>
    <property type="evidence" value="ECO:0007669"/>
    <property type="project" value="TreeGrafter"/>
</dbReference>
<feature type="domain" description="Ion transport" evidence="8">
    <location>
        <begin position="49"/>
        <end position="369"/>
    </location>
</feature>
<gene>
    <name evidence="9" type="ORF">GSTENG00027904001</name>
</gene>
<dbReference type="PANTHER" id="PTHR46141">
    <property type="entry name" value="SODIUM LEAK CHANNEL NON-SELECTIVE PROTEIN"/>
    <property type="match status" value="1"/>
</dbReference>
<feature type="domain" description="Ion transport" evidence="8">
    <location>
        <begin position="885"/>
        <end position="1103"/>
    </location>
</feature>
<keyword evidence="4 7" id="KW-0472">Membrane</keyword>
<sequence>MMIHSLYSTASPSMLKRKQSSRVEAQPMTDFGPDETLTDSADIFWINKPWVHSLLRACAIISVISVCMNTPKTFEHYPPLQYVTFTLDTLLMFLYTAEMIAKMHIRGMIKGDNSYVKDRWCVFDGLMVFFIWVSLVLQVYVTFTDVVLINHICLHHSIIFRLFQVFEIATIVDQMSPWRMLRIPRALIMIRAFRIYFRFELPRSRITNILKRSGEQIWSVSIFLLFFLLLYGILGVQMFGTFNFHCVTNETMSGEVTWNSLAIPDTHCSPDGEGYQCPSGFKCVDLGHLGLSRQELGYSGFNELGTSIFTVYEAASQEGWVFLMYRAIDSFPRWRSYFYFITLIFFLAWLVKNVFIAVIIETFAEIRVQFQQMWGSRSSTTSTATTQMFHEDAAGGWQLVAVDVNKPHGRAPACLQIWTCDGFKQLMRSSWFHMFILSMVAVDVIVAASNYYKGENHRRHYDEFYLAEVAFTVLFDLEALLKIWCLGFTGYISSSLHKFESLLVVGTTLHIYPDLYHSQFTYFQFSTWALVYSVFFQSTHSRGLVKEEEKSGGEYFKVQLRHTLLVKIGVKRGMAKTACGRCFSSRLIIPYLSVGKAVIWHWLRDARQETKLGVSIFSIRARNLLEKETTINKILRACTTQRVLSGSLEGQPTKERSILSVQHHIRQERRSLRHGSTSQRISHGKSLETLTQDHSSTVRYRNAQREDSEIKMIQEKKEQAEMKRRKVQEEELRENHPYFDKPLFIVGREHRFRNFCRMIVRARFNVSKTDPITGAVKNTKYHQLYDLLGLVTYLDWVMIIVTISSCISMMFESPFTRVMHVPMLQIGEYVFVIFMSIELNLKIMADGLFFTPTAVIRDFGGVMDIFIYLSVLLSVKWNVKDNVTFPLATMSVVFTFIFVLEVTMKLIAMSPAGYWQSRRNRYDLLVTSLGVIWIVLHFSLLNAYTYMMGTCVIVFRFFTICGKHVTLKMLLLTVVVSMYKSFFIIVGMFLLLLCYAFAGVVLFGTVKFGENINRHANFSTAGKAIAVLFRIVTGEDWNKIMHDCMVQAPFCTPDKHRYWETDCGNYAGALIYFCSFYVIIAYIMLNLLVAIIVENFSLFYSTEEDQLLSYNDLRHFQIIWNMVDDKREGVIPTSRVKFLLRLLRGRLEVDLDKDKLLFKHMCYEMERLHSGGDVTFHDVLSMLSYRSVDIRKSLQLEELLAREQLEYTIEEEVAKQTIRMWLKKCLKRIRAKQQQSCSIIHSLRVSQQQELSRFLNPPSIETTLPSEDHNANNPDNPSQPEMSGLQQLLSPTLSDKGGYRQDSADLGRPQRKLGQWRLPSGRTSIKSTVCKMNPVNDEASSGSEVKKWWTRQLTVESDESGDDLIDI</sequence>
<feature type="domain" description="Ion transport" evidence="8">
    <location>
        <begin position="793"/>
        <end position="877"/>
    </location>
</feature>
<name>Q4RWE1_TETNG</name>
<feature type="transmembrane region" description="Helical" evidence="7">
    <location>
        <begin position="787"/>
        <end position="811"/>
    </location>
</feature>
<accession>Q4RWE1</accession>
<reference evidence="9" key="2">
    <citation type="submission" date="2004-02" db="EMBL/GenBank/DDBJ databases">
        <authorList>
            <consortium name="Genoscope"/>
            <consortium name="Whitehead Institute Centre for Genome Research"/>
        </authorList>
    </citation>
    <scope>NUCLEOTIDE SEQUENCE</scope>
</reference>
<feature type="transmembrane region" description="Helical" evidence="7">
    <location>
        <begin position="883"/>
        <end position="903"/>
    </location>
</feature>
<dbReference type="GO" id="GO:0005261">
    <property type="term" value="F:monoatomic cation channel activity"/>
    <property type="evidence" value="ECO:0007669"/>
    <property type="project" value="InterPro"/>
</dbReference>
<feature type="transmembrane region" description="Helical" evidence="7">
    <location>
        <begin position="1069"/>
        <end position="1093"/>
    </location>
</feature>
<dbReference type="FunFam" id="1.10.287.70:FF:000061">
    <property type="entry name" value="Sodium leak channel non-selective protein"/>
    <property type="match status" value="1"/>
</dbReference>
<feature type="coiled-coil region" evidence="5">
    <location>
        <begin position="703"/>
        <end position="733"/>
    </location>
</feature>
<feature type="transmembrane region" description="Helical" evidence="7">
    <location>
        <begin position="431"/>
        <end position="452"/>
    </location>
</feature>
<evidence type="ECO:0000313" key="9">
    <source>
        <dbReference type="EMBL" id="CAG07291.1"/>
    </source>
</evidence>
<feature type="transmembrane region" description="Helical" evidence="7">
    <location>
        <begin position="982"/>
        <end position="1004"/>
    </location>
</feature>
<comment type="subcellular location">
    <subcellularLocation>
        <location evidence="1">Membrane</location>
        <topology evidence="1">Multi-pass membrane protein</topology>
    </subcellularLocation>
</comment>
<keyword evidence="2 7" id="KW-0812">Transmembrane</keyword>
<dbReference type="SUPFAM" id="SSF81324">
    <property type="entry name" value="Voltage-gated potassium channels"/>
    <property type="match status" value="2"/>
</dbReference>
<dbReference type="FunFam" id="1.10.238.10:FF:000080">
    <property type="entry name" value="Sodium leak channel non-selective protein"/>
    <property type="match status" value="1"/>
</dbReference>
<evidence type="ECO:0000256" key="4">
    <source>
        <dbReference type="ARBA" id="ARBA00023136"/>
    </source>
</evidence>